<organism evidence="2 3">
    <name type="scientific">Ralstonia pickettii OR214</name>
    <dbReference type="NCBI Taxonomy" id="1264675"/>
    <lineage>
        <taxon>Bacteria</taxon>
        <taxon>Pseudomonadati</taxon>
        <taxon>Pseudomonadota</taxon>
        <taxon>Betaproteobacteria</taxon>
        <taxon>Burkholderiales</taxon>
        <taxon>Burkholderiaceae</taxon>
        <taxon>Ralstonia</taxon>
    </lineage>
</organism>
<dbReference type="CDD" id="cd00093">
    <property type="entry name" value="HTH_XRE"/>
    <property type="match status" value="1"/>
</dbReference>
<dbReference type="EMBL" id="APMQ01000005">
    <property type="protein sequence ID" value="ENZ77889.1"/>
    <property type="molecule type" value="Genomic_DNA"/>
</dbReference>
<dbReference type="InterPro" id="IPR010982">
    <property type="entry name" value="Lambda_DNA-bd_dom_sf"/>
</dbReference>
<sequence>MAAGVIFPVARVDLRHNTPLKTHFLWVSHMEQSGIDAVRQTFGQRLHLVLDARGLPTTGFARSRFIAELIGVTSPTAYKYLSGVFVPNYDILMELARRLNVTPDFLIGGEGTHSYLLYDSRGKNPISMSLPQRIKEFATIGWAGLFFYWQVAPEEAFSLVQAGDIVVYTAQNVVFEDGQHYIVRYNNLMYVARIKSLPESAQGAPRWEFAFEDNTVIDIAQSDIGIGYTSHQHHDSLYVIGAPVYRFPAGHAFPG</sequence>
<dbReference type="Proteomes" id="UP000013280">
    <property type="component" value="Unassembled WGS sequence"/>
</dbReference>
<dbReference type="GO" id="GO:0003677">
    <property type="term" value="F:DNA binding"/>
    <property type="evidence" value="ECO:0007669"/>
    <property type="project" value="InterPro"/>
</dbReference>
<dbReference type="PROSITE" id="PS50943">
    <property type="entry name" value="HTH_CROC1"/>
    <property type="match status" value="1"/>
</dbReference>
<evidence type="ECO:0000259" key="1">
    <source>
        <dbReference type="PROSITE" id="PS50943"/>
    </source>
</evidence>
<evidence type="ECO:0000313" key="2">
    <source>
        <dbReference type="EMBL" id="ENZ77889.1"/>
    </source>
</evidence>
<gene>
    <name evidence="2" type="ORF">OR214_02165</name>
</gene>
<comment type="caution">
    <text evidence="2">The sequence shown here is derived from an EMBL/GenBank/DDBJ whole genome shotgun (WGS) entry which is preliminary data.</text>
</comment>
<name>R0E6W9_RALPI</name>
<protein>
    <recommendedName>
        <fullName evidence="1">HTH cro/C1-type domain-containing protein</fullName>
    </recommendedName>
</protein>
<dbReference type="AlphaFoldDB" id="R0E6W9"/>
<feature type="domain" description="HTH cro/C1-type" evidence="1">
    <location>
        <begin position="67"/>
        <end position="106"/>
    </location>
</feature>
<dbReference type="InterPro" id="IPR001387">
    <property type="entry name" value="Cro/C1-type_HTH"/>
</dbReference>
<dbReference type="Gene3D" id="1.10.260.40">
    <property type="entry name" value="lambda repressor-like DNA-binding domains"/>
    <property type="match status" value="1"/>
</dbReference>
<proteinExistence type="predicted"/>
<dbReference type="SUPFAM" id="SSF47413">
    <property type="entry name" value="lambda repressor-like DNA-binding domains"/>
    <property type="match status" value="1"/>
</dbReference>
<dbReference type="Pfam" id="PF01381">
    <property type="entry name" value="HTH_3"/>
    <property type="match status" value="1"/>
</dbReference>
<reference evidence="2 3" key="1">
    <citation type="journal article" date="2013" name="Genome Announc.">
        <title>Draft Genome Sequence for Ralstonia sp. Strain OR214, a Bacterium with Potential for Bioremediation.</title>
        <authorList>
            <person name="Utturkar S.M."/>
            <person name="Bollmann A."/>
            <person name="Brzoska R.M."/>
            <person name="Klingeman D.M."/>
            <person name="Epstein S.E."/>
            <person name="Palumbo A.V."/>
            <person name="Brown S.D."/>
        </authorList>
    </citation>
    <scope>NUCLEOTIDE SEQUENCE [LARGE SCALE GENOMIC DNA]</scope>
    <source>
        <strain evidence="2 3">OR214</strain>
    </source>
</reference>
<evidence type="ECO:0000313" key="3">
    <source>
        <dbReference type="Proteomes" id="UP000013280"/>
    </source>
</evidence>
<accession>R0E6W9</accession>